<keyword evidence="5 7" id="KW-0479">Metal-binding</keyword>
<evidence type="ECO:0000256" key="7">
    <source>
        <dbReference type="PIRNR" id="PIRNR002560"/>
    </source>
</evidence>
<dbReference type="Proteomes" id="UP000315344">
    <property type="component" value="Unassembled WGS sequence"/>
</dbReference>
<keyword evidence="3 7" id="KW-0409">Iron storage</keyword>
<feature type="binding site" evidence="8">
    <location>
        <position position="17"/>
    </location>
    <ligand>
        <name>Fe cation</name>
        <dbReference type="ChEBI" id="CHEBI:24875"/>
        <label>1</label>
    </ligand>
</feature>
<dbReference type="PANTHER" id="PTHR30295:SF0">
    <property type="entry name" value="BACTERIOFERRITIN"/>
    <property type="match status" value="1"/>
</dbReference>
<accession>A0A533HY82</accession>
<dbReference type="PANTHER" id="PTHR30295">
    <property type="entry name" value="BACTERIOFERRITIN"/>
    <property type="match status" value="1"/>
</dbReference>
<dbReference type="InterPro" id="IPR008331">
    <property type="entry name" value="Ferritin_DPS_dom"/>
</dbReference>
<dbReference type="InterPro" id="IPR009078">
    <property type="entry name" value="Ferritin-like_SF"/>
</dbReference>
<dbReference type="Gene3D" id="1.20.1260.10">
    <property type="match status" value="1"/>
</dbReference>
<proteinExistence type="inferred from homology"/>
<dbReference type="GO" id="GO:0020037">
    <property type="term" value="F:heme binding"/>
    <property type="evidence" value="ECO:0007669"/>
    <property type="project" value="TreeGrafter"/>
</dbReference>
<comment type="similarity">
    <text evidence="2 7">Belongs to the bacterioferritin family.</text>
</comment>
<comment type="caution">
    <text evidence="10">The sequence shown here is derived from an EMBL/GenBank/DDBJ whole genome shotgun (WGS) entry which is preliminary data.</text>
</comment>
<organism evidence="10 11">
    <name type="scientific">Paracoccus denitrificans</name>
    <dbReference type="NCBI Taxonomy" id="266"/>
    <lineage>
        <taxon>Bacteria</taxon>
        <taxon>Pseudomonadati</taxon>
        <taxon>Pseudomonadota</taxon>
        <taxon>Alphaproteobacteria</taxon>
        <taxon>Rhodobacterales</taxon>
        <taxon>Paracoccaceae</taxon>
        <taxon>Paracoccus</taxon>
    </lineage>
</organism>
<evidence type="ECO:0000313" key="10">
    <source>
        <dbReference type="EMBL" id="TKW64459.1"/>
    </source>
</evidence>
<dbReference type="Pfam" id="PF00210">
    <property type="entry name" value="Ferritin"/>
    <property type="match status" value="1"/>
</dbReference>
<comment type="function">
    <text evidence="7">Iron-storage protein, whose ferroxidase center binds Fe(2+), oxidizes it using dioxygen to Fe(3+), and participates in the subsequent Fe(3+) oxide mineral core formation within the central cavity of the BFR protein shell.</text>
</comment>
<dbReference type="SUPFAM" id="SSF47240">
    <property type="entry name" value="Ferritin-like"/>
    <property type="match status" value="1"/>
</dbReference>
<evidence type="ECO:0000259" key="9">
    <source>
        <dbReference type="PROSITE" id="PS50905"/>
    </source>
</evidence>
<feature type="binding site" evidence="8">
    <location>
        <position position="93"/>
    </location>
    <ligand>
        <name>Fe cation</name>
        <dbReference type="ChEBI" id="CHEBI:24875"/>
        <label>2</label>
    </ligand>
</feature>
<sequence>MSNNATVENLNKALQMEMSAAHQYQLHAHVLDDWGLNLLADKLREEQAEEIGHSDLFIERIMFLKGTPEIAFAKSPKRAETLPDMFKADLADEEEAIEFYLSAARQAYEANDVGSRMLFERIAMDEEGHKAWLELQLELIERIGDRAYSAKMVSVIQDEDPST</sequence>
<reference evidence="10 11" key="1">
    <citation type="journal article" date="2017" name="Nat. Commun.">
        <title>In situ click chemistry generation of cyclooxygenase-2 inhibitors.</title>
        <authorList>
            <person name="Bhardwaj A."/>
            <person name="Kaur J."/>
            <person name="Wuest M."/>
            <person name="Wuest F."/>
        </authorList>
    </citation>
    <scope>NUCLEOTIDE SEQUENCE [LARGE SCALE GENOMIC DNA]</scope>
    <source>
        <strain evidence="10">S2_012_000_R3_94</strain>
    </source>
</reference>
<dbReference type="InterPro" id="IPR002024">
    <property type="entry name" value="Bacterioferritin"/>
</dbReference>
<keyword evidence="4" id="KW-0349">Heme</keyword>
<feature type="binding site" evidence="8">
    <location>
        <position position="49"/>
    </location>
    <ligand>
        <name>Fe cation</name>
        <dbReference type="ChEBI" id="CHEBI:24875"/>
        <label>3</label>
    </ligand>
</feature>
<dbReference type="InterPro" id="IPR012347">
    <property type="entry name" value="Ferritin-like"/>
</dbReference>
<comment type="cofactor">
    <cofactor evidence="1">
        <name>heme b</name>
        <dbReference type="ChEBI" id="CHEBI:60344"/>
    </cofactor>
</comment>
<dbReference type="PRINTS" id="PR00601">
    <property type="entry name" value="BACFERRITIN"/>
</dbReference>
<dbReference type="GO" id="GO:0004322">
    <property type="term" value="F:ferroxidase activity"/>
    <property type="evidence" value="ECO:0007669"/>
    <property type="project" value="UniProtKB-EC"/>
</dbReference>
<evidence type="ECO:0000256" key="2">
    <source>
        <dbReference type="ARBA" id="ARBA00008093"/>
    </source>
</evidence>
<feature type="binding site" evidence="8">
    <location>
        <position position="129"/>
    </location>
    <ligand>
        <name>Fe cation</name>
        <dbReference type="ChEBI" id="CHEBI:24875"/>
        <label>2</label>
    </ligand>
</feature>
<feature type="domain" description="Ferritin-like diiron" evidence="9">
    <location>
        <begin position="1"/>
        <end position="144"/>
    </location>
</feature>
<feature type="binding site" evidence="8">
    <location>
        <position position="126"/>
    </location>
    <ligand>
        <name>Fe cation</name>
        <dbReference type="ChEBI" id="CHEBI:24875"/>
        <label>2</label>
    </ligand>
</feature>
<dbReference type="PROSITE" id="PS50905">
    <property type="entry name" value="FERRITIN_LIKE"/>
    <property type="match status" value="1"/>
</dbReference>
<dbReference type="InterPro" id="IPR009040">
    <property type="entry name" value="Ferritin-like_diiron"/>
</dbReference>
<evidence type="ECO:0000256" key="4">
    <source>
        <dbReference type="ARBA" id="ARBA00022617"/>
    </source>
</evidence>
<protein>
    <recommendedName>
        <fullName evidence="7">Bacterioferritin</fullName>
        <ecNumber evidence="7">1.16.3.1</ecNumber>
    </recommendedName>
</protein>
<evidence type="ECO:0000256" key="8">
    <source>
        <dbReference type="PIRSR" id="PIRSR002560-1"/>
    </source>
</evidence>
<dbReference type="GO" id="GO:0008199">
    <property type="term" value="F:ferric iron binding"/>
    <property type="evidence" value="ECO:0007669"/>
    <property type="project" value="InterPro"/>
</dbReference>
<gene>
    <name evidence="10" type="ORF">DI616_18325</name>
</gene>
<feature type="binding site" evidence="8">
    <location>
        <position position="53"/>
    </location>
    <ligand>
        <name>Fe cation</name>
        <dbReference type="ChEBI" id="CHEBI:24875"/>
        <label>1</label>
    </ligand>
</feature>
<comment type="catalytic activity">
    <reaction evidence="7">
        <text>4 Fe(2+) + O2 + 4 H(+) = 4 Fe(3+) + 2 H2O</text>
        <dbReference type="Rhea" id="RHEA:11148"/>
        <dbReference type="ChEBI" id="CHEBI:15377"/>
        <dbReference type="ChEBI" id="CHEBI:15378"/>
        <dbReference type="ChEBI" id="CHEBI:15379"/>
        <dbReference type="ChEBI" id="CHEBI:29033"/>
        <dbReference type="ChEBI" id="CHEBI:29034"/>
        <dbReference type="EC" id="1.16.3.1"/>
    </reaction>
</comment>
<evidence type="ECO:0000256" key="3">
    <source>
        <dbReference type="ARBA" id="ARBA00022434"/>
    </source>
</evidence>
<dbReference type="CDD" id="cd00907">
    <property type="entry name" value="Bacterioferritin"/>
    <property type="match status" value="1"/>
</dbReference>
<evidence type="ECO:0000256" key="6">
    <source>
        <dbReference type="ARBA" id="ARBA00023004"/>
    </source>
</evidence>
<feature type="binding site" evidence="8">
    <location>
        <position position="50"/>
    </location>
    <ligand>
        <name>Fe cation</name>
        <dbReference type="ChEBI" id="CHEBI:24875"/>
        <label>2</label>
    </ligand>
</feature>
<dbReference type="GO" id="GO:0005829">
    <property type="term" value="C:cytosol"/>
    <property type="evidence" value="ECO:0007669"/>
    <property type="project" value="TreeGrafter"/>
</dbReference>
<evidence type="ECO:0000313" key="11">
    <source>
        <dbReference type="Proteomes" id="UP000315344"/>
    </source>
</evidence>
<keyword evidence="6 7" id="KW-0408">Iron</keyword>
<dbReference type="PIRSF" id="PIRSF002560">
    <property type="entry name" value="Bacterioferritin"/>
    <property type="match status" value="1"/>
</dbReference>
<evidence type="ECO:0000256" key="1">
    <source>
        <dbReference type="ARBA" id="ARBA00001970"/>
    </source>
</evidence>
<dbReference type="AlphaFoldDB" id="A0A533HY82"/>
<dbReference type="EC" id="1.16.3.1" evidence="7"/>
<feature type="binding site" evidence="8">
    <location>
        <position position="126"/>
    </location>
    <ligand>
        <name>Fe cation</name>
        <dbReference type="ChEBI" id="CHEBI:24875"/>
        <label>1</label>
    </ligand>
</feature>
<dbReference type="GO" id="GO:0006826">
    <property type="term" value="P:iron ion transport"/>
    <property type="evidence" value="ECO:0007669"/>
    <property type="project" value="InterPro"/>
</dbReference>
<evidence type="ECO:0000256" key="5">
    <source>
        <dbReference type="ARBA" id="ARBA00022723"/>
    </source>
</evidence>
<feature type="binding site" evidence="8">
    <location>
        <position position="50"/>
    </location>
    <ligand>
        <name>Fe cation</name>
        <dbReference type="ChEBI" id="CHEBI:24875"/>
        <label>1</label>
    </ligand>
</feature>
<dbReference type="EMBL" id="VAFL01000023">
    <property type="protein sequence ID" value="TKW64459.1"/>
    <property type="molecule type" value="Genomic_DNA"/>
</dbReference>
<dbReference type="GO" id="GO:0006879">
    <property type="term" value="P:intracellular iron ion homeostasis"/>
    <property type="evidence" value="ECO:0007669"/>
    <property type="project" value="UniProtKB-KW"/>
</dbReference>
<name>A0A533HY82_PARDE</name>